<sequence length="360" mass="38903">MNLKRTFFALCAAISAAFGPIAPAAAEENGQVVVASWGGAYLDALRQSMFKPFEKATGIKVIEAVGPALPKMRAMVVSGSPEWDVVDAAPGDFLQLSGEGMLQQLDYSAMDRSVFADFPQDAVQPFGVGTVAYSKVIAFNTKKYTQADGPKSWADVWDVKKFPGPRVLDAGNGVVPPIEIALLADGVPPEQLYPLDFKRAYAALSRIKPSVAKWATTSAMEPEALISGEAVIGSGPHGRIQLAKEQGAPVDYVWNQALTDHTYWAILKGARNAGNAQKFIEFASRPESQAALAKLFIVGPLNKKAFDLIPADRAKLLPTYPENRAKTVTANPAWWSRKDPSGKSNLEINNALWNAWSLQQ</sequence>
<comment type="subcellular location">
    <subcellularLocation>
        <location evidence="1">Periplasm</location>
    </subcellularLocation>
</comment>
<keyword evidence="5" id="KW-0574">Periplasm</keyword>
<comment type="similarity">
    <text evidence="2">Belongs to the bacterial solute-binding protein 1 family.</text>
</comment>
<keyword evidence="4 6" id="KW-0732">Signal</keyword>
<keyword evidence="8" id="KW-1185">Reference proteome</keyword>
<evidence type="ECO:0000256" key="4">
    <source>
        <dbReference type="ARBA" id="ARBA00022729"/>
    </source>
</evidence>
<dbReference type="Gene3D" id="3.40.190.10">
    <property type="entry name" value="Periplasmic binding protein-like II"/>
    <property type="match status" value="2"/>
</dbReference>
<comment type="caution">
    <text evidence="7">The sequence shown here is derived from an EMBL/GenBank/DDBJ whole genome shotgun (WGS) entry which is preliminary data.</text>
</comment>
<evidence type="ECO:0000256" key="3">
    <source>
        <dbReference type="ARBA" id="ARBA00022448"/>
    </source>
</evidence>
<dbReference type="EMBL" id="VKHP01000322">
    <property type="protein sequence ID" value="NEV02205.1"/>
    <property type="molecule type" value="Genomic_DNA"/>
</dbReference>
<organism evidence="7 8">
    <name type="scientific">Bradyrhizobium uaiense</name>
    <dbReference type="NCBI Taxonomy" id="2594946"/>
    <lineage>
        <taxon>Bacteria</taxon>
        <taxon>Pseudomonadati</taxon>
        <taxon>Pseudomonadota</taxon>
        <taxon>Alphaproteobacteria</taxon>
        <taxon>Hyphomicrobiales</taxon>
        <taxon>Nitrobacteraceae</taxon>
        <taxon>Bradyrhizobium</taxon>
    </lineage>
</organism>
<dbReference type="SUPFAM" id="SSF53850">
    <property type="entry name" value="Periplasmic binding protein-like II"/>
    <property type="match status" value="1"/>
</dbReference>
<dbReference type="AlphaFoldDB" id="A0A6P1BVB3"/>
<feature type="signal peptide" evidence="6">
    <location>
        <begin position="1"/>
        <end position="24"/>
    </location>
</feature>
<dbReference type="RefSeq" id="WP_163162149.1">
    <property type="nucleotide sequence ID" value="NZ_VKHP01000322.1"/>
</dbReference>
<dbReference type="GO" id="GO:0030288">
    <property type="term" value="C:outer membrane-bounded periplasmic space"/>
    <property type="evidence" value="ECO:0007669"/>
    <property type="project" value="TreeGrafter"/>
</dbReference>
<dbReference type="InterPro" id="IPR006059">
    <property type="entry name" value="SBP"/>
</dbReference>
<evidence type="ECO:0000256" key="1">
    <source>
        <dbReference type="ARBA" id="ARBA00004418"/>
    </source>
</evidence>
<evidence type="ECO:0000313" key="8">
    <source>
        <dbReference type="Proteomes" id="UP000468531"/>
    </source>
</evidence>
<evidence type="ECO:0000256" key="6">
    <source>
        <dbReference type="SAM" id="SignalP"/>
    </source>
</evidence>
<dbReference type="Pfam" id="PF13416">
    <property type="entry name" value="SBP_bac_8"/>
    <property type="match status" value="1"/>
</dbReference>
<dbReference type="GO" id="GO:0015888">
    <property type="term" value="P:thiamine transport"/>
    <property type="evidence" value="ECO:0007669"/>
    <property type="project" value="TreeGrafter"/>
</dbReference>
<protein>
    <submittedName>
        <fullName evidence="7">ABC transporter substrate-binding protein</fullName>
    </submittedName>
</protein>
<dbReference type="PANTHER" id="PTHR30006">
    <property type="entry name" value="THIAMINE-BINDING PERIPLASMIC PROTEIN-RELATED"/>
    <property type="match status" value="1"/>
</dbReference>
<evidence type="ECO:0000313" key="7">
    <source>
        <dbReference type="EMBL" id="NEV02205.1"/>
    </source>
</evidence>
<dbReference type="CDD" id="cd13589">
    <property type="entry name" value="PBP2_polyamine_RpCGA009"/>
    <property type="match status" value="1"/>
</dbReference>
<proteinExistence type="inferred from homology"/>
<keyword evidence="3" id="KW-0813">Transport</keyword>
<accession>A0A6P1BVB3</accession>
<gene>
    <name evidence="7" type="ORF">FNJ47_42355</name>
</gene>
<name>A0A6P1BVB3_9BRAD</name>
<evidence type="ECO:0000256" key="5">
    <source>
        <dbReference type="ARBA" id="ARBA00022764"/>
    </source>
</evidence>
<feature type="chain" id="PRO_5026984841" evidence="6">
    <location>
        <begin position="25"/>
        <end position="360"/>
    </location>
</feature>
<dbReference type="PANTHER" id="PTHR30006:SF3">
    <property type="entry name" value="THIAMINE-BINDING PERIPLASMIC PROTEIN"/>
    <property type="match status" value="1"/>
</dbReference>
<reference evidence="7 8" key="1">
    <citation type="journal article" date="2020" name="Arch. Microbiol.">
        <title>Bradyrhizobium uaiense sp. nov., a new highly efficient cowpea symbiont.</title>
        <authorList>
            <person name="Cabral Michel D."/>
            <person name="Azarias Guimaraes A."/>
            <person name="Martins da Costa E."/>
            <person name="Soares de Carvalho T."/>
            <person name="Balsanelli E."/>
            <person name="Willems A."/>
            <person name="Maltempi de Souza E."/>
            <person name="de Souza Moreira F.M."/>
        </authorList>
    </citation>
    <scope>NUCLEOTIDE SEQUENCE [LARGE SCALE GENOMIC DNA]</scope>
    <source>
        <strain evidence="7 8">UFLA 03-164</strain>
    </source>
</reference>
<dbReference type="GO" id="GO:0030975">
    <property type="term" value="F:thiamine binding"/>
    <property type="evidence" value="ECO:0007669"/>
    <property type="project" value="TreeGrafter"/>
</dbReference>
<dbReference type="GO" id="GO:0030976">
    <property type="term" value="F:thiamine pyrophosphate binding"/>
    <property type="evidence" value="ECO:0007669"/>
    <property type="project" value="TreeGrafter"/>
</dbReference>
<evidence type="ECO:0000256" key="2">
    <source>
        <dbReference type="ARBA" id="ARBA00008520"/>
    </source>
</evidence>
<dbReference type="Proteomes" id="UP000468531">
    <property type="component" value="Unassembled WGS sequence"/>
</dbReference>